<proteinExistence type="predicted"/>
<protein>
    <submittedName>
        <fullName evidence="1">Uncharacterized protein</fullName>
    </submittedName>
</protein>
<dbReference type="Proteomes" id="UP000252706">
    <property type="component" value="Unassembled WGS sequence"/>
</dbReference>
<sequence length="234" mass="27057">MIISRIFRQPRSLLSAALLKLRFPRLRLKNPGEEPQKDGQLIRKLMRKYTKRTQEKGYLTPLETKDLDLVILTCRDYDLRACASTLNQHARTLTYFSNPEQAWLRVSRLDASSTVFFIDIDSFDEMDNVVNKLIELRKCEPALTIVILSSTFARNDFTAERKAIADCSLRLPTTTTALGLSIGAARSNTRARATWPQNDYRDLQFPAPLRRKKHKNFKKWPRNADIDIQVDCLK</sequence>
<evidence type="ECO:0000313" key="2">
    <source>
        <dbReference type="Proteomes" id="UP000252706"/>
    </source>
</evidence>
<dbReference type="AlphaFoldDB" id="A0A366WNG9"/>
<name>A0A366WNG9_9RHOB</name>
<accession>A0A366WNG9</accession>
<reference evidence="1 2" key="1">
    <citation type="submission" date="2018-07" db="EMBL/GenBank/DDBJ databases">
        <title>Modular assembly of carbohydrate-degrading microbial communities in the ocean.</title>
        <authorList>
            <person name="Enke T.N."/>
            <person name="Datta M.S."/>
            <person name="Schwartzman J.A."/>
            <person name="Cermak N."/>
            <person name="Schmitz D.A."/>
            <person name="Barrere J."/>
            <person name="Cordero O.X."/>
        </authorList>
    </citation>
    <scope>NUCLEOTIDE SEQUENCE [LARGE SCALE GENOMIC DNA]</scope>
    <source>
        <strain evidence="1 2">C3M10</strain>
    </source>
</reference>
<dbReference type="EMBL" id="QOCE01000047">
    <property type="protein sequence ID" value="RBW50717.1"/>
    <property type="molecule type" value="Genomic_DNA"/>
</dbReference>
<dbReference type="OrthoDB" id="7847397at2"/>
<evidence type="ECO:0000313" key="1">
    <source>
        <dbReference type="EMBL" id="RBW50717.1"/>
    </source>
</evidence>
<comment type="caution">
    <text evidence="1">The sequence shown here is derived from an EMBL/GenBank/DDBJ whole genome shotgun (WGS) entry which is preliminary data.</text>
</comment>
<organism evidence="1 2">
    <name type="scientific">Phaeobacter gallaeciensis</name>
    <dbReference type="NCBI Taxonomy" id="60890"/>
    <lineage>
        <taxon>Bacteria</taxon>
        <taxon>Pseudomonadati</taxon>
        <taxon>Pseudomonadota</taxon>
        <taxon>Alphaproteobacteria</taxon>
        <taxon>Rhodobacterales</taxon>
        <taxon>Roseobacteraceae</taxon>
        <taxon>Phaeobacter</taxon>
    </lineage>
</organism>
<gene>
    <name evidence="1" type="ORF">DS909_19325</name>
</gene>